<protein>
    <submittedName>
        <fullName evidence="1">Uncharacterized protein</fullName>
    </submittedName>
</protein>
<evidence type="ECO:0000313" key="1">
    <source>
        <dbReference type="EMBL" id="MCM1991702.1"/>
    </source>
</evidence>
<organism evidence="1 2">
    <name type="scientific">Oceanirhabdus seepicola</name>
    <dbReference type="NCBI Taxonomy" id="2828781"/>
    <lineage>
        <taxon>Bacteria</taxon>
        <taxon>Bacillati</taxon>
        <taxon>Bacillota</taxon>
        <taxon>Clostridia</taxon>
        <taxon>Eubacteriales</taxon>
        <taxon>Clostridiaceae</taxon>
        <taxon>Oceanirhabdus</taxon>
    </lineage>
</organism>
<reference evidence="1" key="1">
    <citation type="journal article" date="2021" name="mSystems">
        <title>Bacteria and Archaea Synergistically Convert Glycine Betaine to Biogenic Methane in the Formosa Cold Seep of the South China Sea.</title>
        <authorList>
            <person name="Li L."/>
            <person name="Zhang W."/>
            <person name="Zhang S."/>
            <person name="Song L."/>
            <person name="Sun Q."/>
            <person name="Zhang H."/>
            <person name="Xiang H."/>
            <person name="Dong X."/>
        </authorList>
    </citation>
    <scope>NUCLEOTIDE SEQUENCE</scope>
    <source>
        <strain evidence="1">ZWT</strain>
    </source>
</reference>
<gene>
    <name evidence="1" type="ORF">KDK92_18345</name>
</gene>
<evidence type="ECO:0000313" key="2">
    <source>
        <dbReference type="Proteomes" id="UP001056429"/>
    </source>
</evidence>
<dbReference type="RefSeq" id="WP_250860844.1">
    <property type="nucleotide sequence ID" value="NZ_JAGSOJ010000004.1"/>
</dbReference>
<comment type="caution">
    <text evidence="1">The sequence shown here is derived from an EMBL/GenBank/DDBJ whole genome shotgun (WGS) entry which is preliminary data.</text>
</comment>
<proteinExistence type="predicted"/>
<dbReference type="EMBL" id="JAGSOJ010000004">
    <property type="protein sequence ID" value="MCM1991702.1"/>
    <property type="molecule type" value="Genomic_DNA"/>
</dbReference>
<dbReference type="AlphaFoldDB" id="A0A9J6P6F1"/>
<sequence length="157" mass="18458">MAYNIIDILDKTINIAEKRKNVYLNIDYKGQNKANFQLVTSVLIKSVEKEIKYYEDIKLDLKDKCLEDIDFSVYDKISFLMNEFYNKAYCEDIDNIPKLIKCTASLHKDIYALYMSIQGKLVTTKNATETFAYKILSSVLDRKEKTIEELERLLIKR</sequence>
<keyword evidence="2" id="KW-1185">Reference proteome</keyword>
<accession>A0A9J6P6F1</accession>
<dbReference type="Proteomes" id="UP001056429">
    <property type="component" value="Unassembled WGS sequence"/>
</dbReference>
<name>A0A9J6P6F1_9CLOT</name>
<reference evidence="1" key="2">
    <citation type="submission" date="2021-04" db="EMBL/GenBank/DDBJ databases">
        <authorList>
            <person name="Dong X."/>
        </authorList>
    </citation>
    <scope>NUCLEOTIDE SEQUENCE</scope>
    <source>
        <strain evidence="1">ZWT</strain>
    </source>
</reference>